<feature type="domain" description="Chromo" evidence="1">
    <location>
        <begin position="170"/>
        <end position="232"/>
    </location>
</feature>
<evidence type="ECO:0000313" key="2">
    <source>
        <dbReference type="EMBL" id="TMW59505.1"/>
    </source>
</evidence>
<accession>A0A8K1FDK0</accession>
<dbReference type="InterPro" id="IPR000953">
    <property type="entry name" value="Chromo/chromo_shadow_dom"/>
</dbReference>
<proteinExistence type="predicted"/>
<sequence>MVPGLARPNAHQLLPTLEKDVRDQEIPLVEYAKRFVDERKKLVELARKNLLAAQERQKQYYDKKRREVEFAEGDLVLLDTKNLPLRVAAEGAEEKKSKLAARRIGPFRIIKMINDNVAKLELPANLSRLHPTFNVELLTHYVPSPEKFETRPTSKAAPIIIDEETGEKTYVIEKLLEFRQVRRRREWLVKWEGYPEHECTWEPEKDLKHVSHWADLVEDFENRQREVKSGGMS</sequence>
<evidence type="ECO:0000313" key="3">
    <source>
        <dbReference type="Proteomes" id="UP000794436"/>
    </source>
</evidence>
<gene>
    <name evidence="2" type="ORF">Poli38472_004574</name>
</gene>
<dbReference type="SMART" id="SM00298">
    <property type="entry name" value="CHROMO"/>
    <property type="match status" value="1"/>
</dbReference>
<evidence type="ECO:0000259" key="1">
    <source>
        <dbReference type="PROSITE" id="PS50013"/>
    </source>
</evidence>
<dbReference type="Proteomes" id="UP000794436">
    <property type="component" value="Unassembled WGS sequence"/>
</dbReference>
<dbReference type="InterPro" id="IPR056924">
    <property type="entry name" value="SH3_Tf2-1"/>
</dbReference>
<dbReference type="InterPro" id="IPR023780">
    <property type="entry name" value="Chromo_domain"/>
</dbReference>
<dbReference type="InterPro" id="IPR016197">
    <property type="entry name" value="Chromo-like_dom_sf"/>
</dbReference>
<reference evidence="2" key="1">
    <citation type="submission" date="2019-03" db="EMBL/GenBank/DDBJ databases">
        <title>Long read genome sequence of the mycoparasitic Pythium oligandrum ATCC 38472 isolated from sugarbeet rhizosphere.</title>
        <authorList>
            <person name="Gaulin E."/>
        </authorList>
    </citation>
    <scope>NUCLEOTIDE SEQUENCE</scope>
    <source>
        <strain evidence="2">ATCC 38472_TT</strain>
    </source>
</reference>
<dbReference type="Gene3D" id="2.40.50.40">
    <property type="match status" value="1"/>
</dbReference>
<dbReference type="EMBL" id="SPLM01000109">
    <property type="protein sequence ID" value="TMW59505.1"/>
    <property type="molecule type" value="Genomic_DNA"/>
</dbReference>
<dbReference type="PANTHER" id="PTHR46148">
    <property type="entry name" value="CHROMO DOMAIN-CONTAINING PROTEIN"/>
    <property type="match status" value="1"/>
</dbReference>
<keyword evidence="3" id="KW-1185">Reference proteome</keyword>
<dbReference type="PANTHER" id="PTHR46148:SF52">
    <property type="entry name" value="OS04G0603800 PROTEIN"/>
    <property type="match status" value="1"/>
</dbReference>
<dbReference type="Pfam" id="PF24626">
    <property type="entry name" value="SH3_Tf2-1"/>
    <property type="match status" value="1"/>
</dbReference>
<name>A0A8K1FDK0_PYTOL</name>
<dbReference type="OrthoDB" id="167591at2759"/>
<organism evidence="2 3">
    <name type="scientific">Pythium oligandrum</name>
    <name type="common">Mycoparasitic fungus</name>
    <dbReference type="NCBI Taxonomy" id="41045"/>
    <lineage>
        <taxon>Eukaryota</taxon>
        <taxon>Sar</taxon>
        <taxon>Stramenopiles</taxon>
        <taxon>Oomycota</taxon>
        <taxon>Peronosporomycetes</taxon>
        <taxon>Pythiales</taxon>
        <taxon>Pythiaceae</taxon>
        <taxon>Pythium</taxon>
    </lineage>
</organism>
<dbReference type="AlphaFoldDB" id="A0A8K1FDK0"/>
<dbReference type="SUPFAM" id="SSF54160">
    <property type="entry name" value="Chromo domain-like"/>
    <property type="match status" value="1"/>
</dbReference>
<dbReference type="PROSITE" id="PS50013">
    <property type="entry name" value="CHROMO_2"/>
    <property type="match status" value="1"/>
</dbReference>
<dbReference type="Pfam" id="PF00385">
    <property type="entry name" value="Chromo"/>
    <property type="match status" value="1"/>
</dbReference>
<protein>
    <recommendedName>
        <fullName evidence="1">Chromo domain-containing protein</fullName>
    </recommendedName>
</protein>
<comment type="caution">
    <text evidence="2">The sequence shown here is derived from an EMBL/GenBank/DDBJ whole genome shotgun (WGS) entry which is preliminary data.</text>
</comment>